<proteinExistence type="predicted"/>
<name>A0A8J5RTM8_ZIZPA</name>
<protein>
    <submittedName>
        <fullName evidence="1">Uncharacterized protein</fullName>
    </submittedName>
</protein>
<reference evidence="1" key="1">
    <citation type="journal article" date="2021" name="bioRxiv">
        <title>Whole Genome Assembly and Annotation of Northern Wild Rice, Zizania palustris L., Supports a Whole Genome Duplication in the Zizania Genus.</title>
        <authorList>
            <person name="Haas M."/>
            <person name="Kono T."/>
            <person name="Macchietto M."/>
            <person name="Millas R."/>
            <person name="McGilp L."/>
            <person name="Shao M."/>
            <person name="Duquette J."/>
            <person name="Hirsch C.N."/>
            <person name="Kimball J."/>
        </authorList>
    </citation>
    <scope>NUCLEOTIDE SEQUENCE</scope>
    <source>
        <tissue evidence="1">Fresh leaf tissue</tissue>
    </source>
</reference>
<accession>A0A8J5RTM8</accession>
<dbReference type="AlphaFoldDB" id="A0A8J5RTM8"/>
<sequence>MAREKTTTVATEGSSVSDAFLRWNTFDSLSLICCVVIICEKKGYSVKIQTAEGCVLNSFGFQSSVS</sequence>
<reference evidence="1" key="2">
    <citation type="submission" date="2021-02" db="EMBL/GenBank/DDBJ databases">
        <authorList>
            <person name="Kimball J.A."/>
            <person name="Haas M.W."/>
            <person name="Macchietto M."/>
            <person name="Kono T."/>
            <person name="Duquette J."/>
            <person name="Shao M."/>
        </authorList>
    </citation>
    <scope>NUCLEOTIDE SEQUENCE</scope>
    <source>
        <tissue evidence="1">Fresh leaf tissue</tissue>
    </source>
</reference>
<dbReference type="EMBL" id="JAAALK010000288">
    <property type="protein sequence ID" value="KAG8054202.1"/>
    <property type="molecule type" value="Genomic_DNA"/>
</dbReference>
<keyword evidence="2" id="KW-1185">Reference proteome</keyword>
<dbReference type="Proteomes" id="UP000729402">
    <property type="component" value="Unassembled WGS sequence"/>
</dbReference>
<evidence type="ECO:0000313" key="2">
    <source>
        <dbReference type="Proteomes" id="UP000729402"/>
    </source>
</evidence>
<gene>
    <name evidence="1" type="ORF">GUJ93_ZPchr0001g31211</name>
</gene>
<evidence type="ECO:0000313" key="1">
    <source>
        <dbReference type="EMBL" id="KAG8054202.1"/>
    </source>
</evidence>
<comment type="caution">
    <text evidence="1">The sequence shown here is derived from an EMBL/GenBank/DDBJ whole genome shotgun (WGS) entry which is preliminary data.</text>
</comment>
<organism evidence="1 2">
    <name type="scientific">Zizania palustris</name>
    <name type="common">Northern wild rice</name>
    <dbReference type="NCBI Taxonomy" id="103762"/>
    <lineage>
        <taxon>Eukaryota</taxon>
        <taxon>Viridiplantae</taxon>
        <taxon>Streptophyta</taxon>
        <taxon>Embryophyta</taxon>
        <taxon>Tracheophyta</taxon>
        <taxon>Spermatophyta</taxon>
        <taxon>Magnoliopsida</taxon>
        <taxon>Liliopsida</taxon>
        <taxon>Poales</taxon>
        <taxon>Poaceae</taxon>
        <taxon>BOP clade</taxon>
        <taxon>Oryzoideae</taxon>
        <taxon>Oryzeae</taxon>
        <taxon>Zizaniinae</taxon>
        <taxon>Zizania</taxon>
    </lineage>
</organism>